<feature type="region of interest" description="Disordered" evidence="1">
    <location>
        <begin position="145"/>
        <end position="184"/>
    </location>
</feature>
<gene>
    <name evidence="2" type="ORF">ER308_04835</name>
</gene>
<sequence>MRHHVQAAVPDLGDELDELVRLAVREHECADRALHRAVVLRLIVLAGEARFVEPAAEELVSSEEELGTVGVLRASVAESVARRLGFPAGQDLALRSLAGEVPSEWRAPLLAVHRDMRATVERLVAVREETAVLVQEHRKQLEAPLAEAPAVGSRRSGAAGDWSSYGATGPGTWSPDPVRFDEGA</sequence>
<reference evidence="2 3" key="1">
    <citation type="submission" date="2019-01" db="EMBL/GenBank/DDBJ databases">
        <title>Egibacter rhizosphaerae EGI 80759T.</title>
        <authorList>
            <person name="Chen D.-D."/>
            <person name="Tian Y."/>
            <person name="Jiao J.-Y."/>
            <person name="Zhang X.-T."/>
            <person name="Zhang Y.-G."/>
            <person name="Zhang Y."/>
            <person name="Xiao M."/>
            <person name="Shu W.-S."/>
            <person name="Li W.-J."/>
        </authorList>
    </citation>
    <scope>NUCLEOTIDE SEQUENCE [LARGE SCALE GENOMIC DNA]</scope>
    <source>
        <strain evidence="2 3">EGI 80759</strain>
    </source>
</reference>
<dbReference type="EMBL" id="CP036402">
    <property type="protein sequence ID" value="QBI18935.1"/>
    <property type="molecule type" value="Genomic_DNA"/>
</dbReference>
<organism evidence="2 3">
    <name type="scientific">Egibacter rhizosphaerae</name>
    <dbReference type="NCBI Taxonomy" id="1670831"/>
    <lineage>
        <taxon>Bacteria</taxon>
        <taxon>Bacillati</taxon>
        <taxon>Actinomycetota</taxon>
        <taxon>Nitriliruptoria</taxon>
        <taxon>Egibacterales</taxon>
        <taxon>Egibacteraceae</taxon>
        <taxon>Egibacter</taxon>
    </lineage>
</organism>
<evidence type="ECO:0000313" key="2">
    <source>
        <dbReference type="EMBL" id="QBI18935.1"/>
    </source>
</evidence>
<evidence type="ECO:0000256" key="1">
    <source>
        <dbReference type="SAM" id="MobiDB-lite"/>
    </source>
</evidence>
<dbReference type="AlphaFoldDB" id="A0A411YCN6"/>
<accession>A0A411YCN6</accession>
<proteinExistence type="predicted"/>
<keyword evidence="3" id="KW-1185">Reference proteome</keyword>
<protein>
    <submittedName>
        <fullName evidence="2">Uncharacterized protein</fullName>
    </submittedName>
</protein>
<evidence type="ECO:0000313" key="3">
    <source>
        <dbReference type="Proteomes" id="UP000291469"/>
    </source>
</evidence>
<name>A0A411YCN6_9ACTN</name>
<dbReference type="Proteomes" id="UP000291469">
    <property type="component" value="Chromosome"/>
</dbReference>
<dbReference type="RefSeq" id="WP_131153932.1">
    <property type="nucleotide sequence ID" value="NZ_CP036402.1"/>
</dbReference>
<dbReference type="KEGG" id="erz:ER308_04835"/>